<feature type="region of interest" description="Disordered" evidence="1">
    <location>
        <begin position="27"/>
        <end position="70"/>
    </location>
</feature>
<reference evidence="3" key="1">
    <citation type="submission" date="2023-02" db="EMBL/GenBank/DDBJ databases">
        <title>Kitasatospora phosalacinea NBRC 14627.</title>
        <authorList>
            <person name="Ichikawa N."/>
            <person name="Sato H."/>
            <person name="Tonouchi N."/>
        </authorList>
    </citation>
    <scope>NUCLEOTIDE SEQUENCE</scope>
    <source>
        <strain evidence="3">NBRC 14627</strain>
    </source>
</reference>
<gene>
    <name evidence="3" type="ORF">Kpho02_61580</name>
</gene>
<dbReference type="EMBL" id="BSSA01000029">
    <property type="protein sequence ID" value="GLW73860.1"/>
    <property type="molecule type" value="Genomic_DNA"/>
</dbReference>
<protein>
    <recommendedName>
        <fullName evidence="5">Lipoprotein</fullName>
    </recommendedName>
</protein>
<dbReference type="Proteomes" id="UP001165041">
    <property type="component" value="Unassembled WGS sequence"/>
</dbReference>
<proteinExistence type="predicted"/>
<evidence type="ECO:0000256" key="2">
    <source>
        <dbReference type="SAM" id="SignalP"/>
    </source>
</evidence>
<feature type="signal peptide" evidence="2">
    <location>
        <begin position="1"/>
        <end position="27"/>
    </location>
</feature>
<evidence type="ECO:0000256" key="1">
    <source>
        <dbReference type="SAM" id="MobiDB-lite"/>
    </source>
</evidence>
<name>A0A9W6QB87_9ACTN</name>
<dbReference type="AlphaFoldDB" id="A0A9W6QB87"/>
<dbReference type="PROSITE" id="PS51257">
    <property type="entry name" value="PROKAR_LIPOPROTEIN"/>
    <property type="match status" value="1"/>
</dbReference>
<keyword evidence="2" id="KW-0732">Signal</keyword>
<dbReference type="RefSeq" id="WP_285739481.1">
    <property type="nucleotide sequence ID" value="NZ_BSSA01000029.1"/>
</dbReference>
<sequence>MKRPVLAAAAALFAVGALLTGCGSVHGSGGTSGDTAAGASKPAQQDASKTASEAQQKYQQQAEQASAEHDRAFPAVARSCAGRSTAVPTAAAPTASSGPQPENPKYAENHGYLTTTALSPLAQCRGDAHAARLAAELARQTPADPEQAKALLTRLGYPGATVARAGQGVHFSFFVPQVGPCLSGTLSDPPHIEVHGPYAEGGCETPRGGH</sequence>
<feature type="compositionally biased region" description="Low complexity" evidence="1">
    <location>
        <begin position="51"/>
        <end position="65"/>
    </location>
</feature>
<feature type="chain" id="PRO_5040951766" description="Lipoprotein" evidence="2">
    <location>
        <begin position="28"/>
        <end position="210"/>
    </location>
</feature>
<organism evidence="3 4">
    <name type="scientific">Kitasatospora phosalacinea</name>
    <dbReference type="NCBI Taxonomy" id="2065"/>
    <lineage>
        <taxon>Bacteria</taxon>
        <taxon>Bacillati</taxon>
        <taxon>Actinomycetota</taxon>
        <taxon>Actinomycetes</taxon>
        <taxon>Kitasatosporales</taxon>
        <taxon>Streptomycetaceae</taxon>
        <taxon>Kitasatospora</taxon>
    </lineage>
</organism>
<evidence type="ECO:0000313" key="3">
    <source>
        <dbReference type="EMBL" id="GLW73860.1"/>
    </source>
</evidence>
<accession>A0A9W6QB87</accession>
<evidence type="ECO:0008006" key="5">
    <source>
        <dbReference type="Google" id="ProtNLM"/>
    </source>
</evidence>
<evidence type="ECO:0000313" key="4">
    <source>
        <dbReference type="Proteomes" id="UP001165041"/>
    </source>
</evidence>
<comment type="caution">
    <text evidence="3">The sequence shown here is derived from an EMBL/GenBank/DDBJ whole genome shotgun (WGS) entry which is preliminary data.</text>
</comment>